<dbReference type="GeneID" id="27724760"/>
<feature type="domain" description="Nephrocystin 3-like N-terminal" evidence="3">
    <location>
        <begin position="185"/>
        <end position="354"/>
    </location>
</feature>
<dbReference type="RefSeq" id="XP_016642278.1">
    <property type="nucleotide sequence ID" value="XM_016787963.1"/>
</dbReference>
<dbReference type="Pfam" id="PF12796">
    <property type="entry name" value="Ank_2"/>
    <property type="match status" value="7"/>
</dbReference>
<dbReference type="InterPro" id="IPR027417">
    <property type="entry name" value="P-loop_NTPase"/>
</dbReference>
<dbReference type="SUPFAM" id="SSF52540">
    <property type="entry name" value="P-loop containing nucleoside triphosphate hydrolases"/>
    <property type="match status" value="1"/>
</dbReference>
<feature type="repeat" description="ANK" evidence="2">
    <location>
        <begin position="1075"/>
        <end position="1107"/>
    </location>
</feature>
<dbReference type="OMA" id="HRRYELN"/>
<dbReference type="Gene3D" id="3.40.50.300">
    <property type="entry name" value="P-loop containing nucleotide triphosphate hydrolases"/>
    <property type="match status" value="1"/>
</dbReference>
<evidence type="ECO:0000313" key="4">
    <source>
        <dbReference type="EMBL" id="KEZ42479.1"/>
    </source>
</evidence>
<feature type="repeat" description="ANK" evidence="2">
    <location>
        <begin position="1140"/>
        <end position="1168"/>
    </location>
</feature>
<dbReference type="InterPro" id="IPR002110">
    <property type="entry name" value="Ankyrin_rpt"/>
</dbReference>
<dbReference type="Pfam" id="PF00023">
    <property type="entry name" value="Ank"/>
    <property type="match status" value="3"/>
</dbReference>
<evidence type="ECO:0000313" key="5">
    <source>
        <dbReference type="Proteomes" id="UP000028545"/>
    </source>
</evidence>
<feature type="repeat" description="ANK" evidence="2">
    <location>
        <begin position="857"/>
        <end position="889"/>
    </location>
</feature>
<dbReference type="PROSITE" id="PS50088">
    <property type="entry name" value="ANK_REPEAT"/>
    <property type="match status" value="13"/>
</dbReference>
<dbReference type="PANTHER" id="PTHR46224:SF6">
    <property type="entry name" value="ANKYRIN REPEAT FAMILY PROTEIN"/>
    <property type="match status" value="1"/>
</dbReference>
<dbReference type="SUPFAM" id="SSF48403">
    <property type="entry name" value="Ankyrin repeat"/>
    <property type="match status" value="4"/>
</dbReference>
<dbReference type="KEGG" id="sapo:SAPIO_CDS5688"/>
<name>A0A084G567_PSEDA</name>
<gene>
    <name evidence="4" type="ORF">SAPIO_CDS5688</name>
</gene>
<sequence length="1760" mass="192670">MESVASIIAVLQLSEAVLSSCYRYAGKVKDAAADIDRVIHQIGYLSTILRDLKDLTQLNGTIQASTHTPSNALKNLTGDHGPLAVCARCLDELKLKLPSGPVSLRQKLQWPFESKKINDVMDRITAQVPILELALLGDNYSLTVATKVYLEDTKRREEREKGLDWLRCVDPTVKHLASRRLHQPGSNHWVLKEEDFTQWRDNMGHTLWLHGIPGAGKTIICSTIIDHIEGLCKTRPEARLVYYYFDFSDQDVQKLDILLRCLLWQLCKHDEYLPQAVWTLYESHDNGRKQPSNEVLANTLFELLSHNPNRQSYVIIDALDECPIDNREHFFELILDRIEKYHQTGSYNFLFTSRKEADIEKRMAQSTVATHNIPIPTECVKEDVRLHVTQFIASHWVMKDFPKHLATEIEDTISEKAQGMFRWAVCQLDLIKNCKQVGTVRKTLKNLPKTLDDTYDRILASIPDETWQIARTALMLLAHSIRPLTLEELAEGMVVDYEGQSFKPEEHRLTNYRHVLEICSSLVSVSKARWLQEKYSIENRALQGSLYKEHEVVQFAHFSVQEYMILQRSKSAPRVSRFSFSPATAHQAIAELSLVYLLDFGSGVRLPGIDFVAFPFLAYAAQHWPEHWRRQLTQKDQDTVNGLIQRILDTEEDHSAYINYTNICRPDALVDEVSSFGIYSLRGHQAKSLDSIPQPLYYAAQLGHLQLCQWLLNERGCDVNAVRGTFGQAIQIAARFGHKDAVELLLDRGAHVDRHCGEYGYPLQAAAYGGHVECIKLLLDRGAQVNAVGGRHGSALIAACGQQHVNAATVLLDRGADMDIVCIHRGKALNIAAGTGNMALVQLLLQKGANVNDTCGRAGTALYWAAESLNLQMVKLLVAAGADVNLQCRGAELNNALQAACSNPHKHARGPEDSESMTYVEIARFLLKHGADPNLHGGKYGSALQAAVAGSARGNTEGNNIDIVKLVLEHGAELNYRGGAFDSAMRACVYGGNISAAHLLIDLGAELDDEIFLDAIENKRKTVVPRLLGKGVDVNAQNKSGTALQLAIKAKDTATIKILLSHPDIDVNALGKTDAGITALYTAVAYENMDIVKQLLNLGADVNQPSDGLFCLISAVQKGNMEMINLLLDYGADINASLPHRPSALMAACKKRNDALVQFLLDRGADINLWVPRQGDALQAAAYEGNESIVKLLLARGATVKAREGRNGSCLECAIMAKNPALTRLLLDAGANVNYSRTLEELRELGGGFGGPLSGSIWYKQEGLTRHLIELGANVNWPGREYYGTPLQEAIESDDEEVVMLLLEHGADVNLVGGRHGSALACAIMEYKEKEGGDKYIQLLLDAGADVNIYAGEERTSPLGAAVRKGNAKIVETLLDHGADINKPSKYSMSPLHIAVAEGDLDIFRLLLSRGADPDITRPGRGDETPLAATLRCWRGTMLKELLEHGADPNFGASVAVVSAARSGYTEGMPIMIKHGADVHVQGGVPGQALHAAARGMHVSMVKFLLDQGVDVNATGGRHGTALMAVLENVCYSGQNQAMPVIQTLLDAGANVNSPPSETHTSALQAAITNLHHAFVDDLLVRGADANAYDPRFGTALTAAACQGEVELMKILVEKGADHTLACEKFGAPLQGAARSHRLAALEYLFSLGADVNQLSGKAGYALHAACRHESENGRRVLRSLLDHGADPNARGGKYETALQAAAKHGCLDNVKILLAAGADPTIEGGKYGSPLKAAVAKKKHYHVANFLRRYMAARNMTVS</sequence>
<dbReference type="InterPro" id="IPR056884">
    <property type="entry name" value="NPHP3-like_N"/>
</dbReference>
<accession>A0A084G567</accession>
<feature type="repeat" description="ANK" evidence="2">
    <location>
        <begin position="1658"/>
        <end position="1693"/>
    </location>
</feature>
<keyword evidence="1" id="KW-0677">Repeat</keyword>
<evidence type="ECO:0000256" key="1">
    <source>
        <dbReference type="ARBA" id="ARBA00022737"/>
    </source>
</evidence>
<dbReference type="InterPro" id="IPR036770">
    <property type="entry name" value="Ankyrin_rpt-contain_sf"/>
</dbReference>
<dbReference type="EMBL" id="JOWA01000099">
    <property type="protein sequence ID" value="KEZ42479.1"/>
    <property type="molecule type" value="Genomic_DNA"/>
</dbReference>
<dbReference type="Pfam" id="PF24883">
    <property type="entry name" value="NPHP3_N"/>
    <property type="match status" value="1"/>
</dbReference>
<dbReference type="Proteomes" id="UP000028545">
    <property type="component" value="Unassembled WGS sequence"/>
</dbReference>
<feature type="repeat" description="ANK" evidence="2">
    <location>
        <begin position="1282"/>
        <end position="1314"/>
    </location>
</feature>
<feature type="repeat" description="ANK" evidence="2">
    <location>
        <begin position="824"/>
        <end position="852"/>
    </location>
</feature>
<evidence type="ECO:0000256" key="2">
    <source>
        <dbReference type="PROSITE-ProRule" id="PRU00023"/>
    </source>
</evidence>
<keyword evidence="5" id="KW-1185">Reference proteome</keyword>
<reference evidence="4 5" key="1">
    <citation type="journal article" date="2014" name="Genome Announc.">
        <title>Draft genome sequence of the pathogenic fungus Scedosporium apiospermum.</title>
        <authorList>
            <person name="Vandeputte P."/>
            <person name="Ghamrawi S."/>
            <person name="Rechenmann M."/>
            <person name="Iltis A."/>
            <person name="Giraud S."/>
            <person name="Fleury M."/>
            <person name="Thornton C."/>
            <person name="Delhaes L."/>
            <person name="Meyer W."/>
            <person name="Papon N."/>
            <person name="Bouchara J.P."/>
        </authorList>
    </citation>
    <scope>NUCLEOTIDE SEQUENCE [LARGE SCALE GENOMIC DNA]</scope>
    <source>
        <strain evidence="4 5">IHEM 14462</strain>
    </source>
</reference>
<feature type="repeat" description="ANK" evidence="2">
    <location>
        <begin position="1387"/>
        <end position="1419"/>
    </location>
</feature>
<keyword evidence="2" id="KW-0040">ANK repeat</keyword>
<comment type="caution">
    <text evidence="4">The sequence shown here is derived from an EMBL/GenBank/DDBJ whole genome shotgun (WGS) entry which is preliminary data.</text>
</comment>
<dbReference type="PROSITE" id="PS50297">
    <property type="entry name" value="ANK_REP_REGION"/>
    <property type="match status" value="11"/>
</dbReference>
<proteinExistence type="predicted"/>
<dbReference type="Gene3D" id="1.25.40.20">
    <property type="entry name" value="Ankyrin repeat-containing domain"/>
    <property type="match status" value="7"/>
</dbReference>
<dbReference type="PANTHER" id="PTHR46224">
    <property type="entry name" value="ANKYRIN REPEAT FAMILY PROTEIN"/>
    <property type="match status" value="1"/>
</dbReference>
<dbReference type="SMART" id="SM00248">
    <property type="entry name" value="ANK"/>
    <property type="match status" value="29"/>
</dbReference>
<feature type="repeat" description="ANK" evidence="2">
    <location>
        <begin position="1354"/>
        <end position="1386"/>
    </location>
</feature>
<feature type="repeat" description="ANK" evidence="2">
    <location>
        <begin position="1173"/>
        <end position="1205"/>
    </location>
</feature>
<feature type="repeat" description="ANK" evidence="2">
    <location>
        <begin position="758"/>
        <end position="790"/>
    </location>
</feature>
<feature type="repeat" description="ANK" evidence="2">
    <location>
        <begin position="1107"/>
        <end position="1139"/>
    </location>
</feature>
<dbReference type="HOGENOM" id="CLU_000288_34_18_1"/>
<feature type="repeat" description="ANK" evidence="2">
    <location>
        <begin position="1694"/>
        <end position="1726"/>
    </location>
</feature>
<dbReference type="InterPro" id="IPR051616">
    <property type="entry name" value="Cul2-RING_E3_ligase_SR"/>
</dbReference>
<evidence type="ECO:0000259" key="3">
    <source>
        <dbReference type="Pfam" id="PF24883"/>
    </source>
</evidence>
<organism evidence="4 5">
    <name type="scientific">Pseudallescheria apiosperma</name>
    <name type="common">Scedosporium apiospermum</name>
    <dbReference type="NCBI Taxonomy" id="563466"/>
    <lineage>
        <taxon>Eukaryota</taxon>
        <taxon>Fungi</taxon>
        <taxon>Dikarya</taxon>
        <taxon>Ascomycota</taxon>
        <taxon>Pezizomycotina</taxon>
        <taxon>Sordariomycetes</taxon>
        <taxon>Hypocreomycetidae</taxon>
        <taxon>Microascales</taxon>
        <taxon>Microascaceae</taxon>
        <taxon>Scedosporium</taxon>
    </lineage>
</organism>
<dbReference type="OrthoDB" id="1577640at2759"/>
<feature type="repeat" description="ANK" evidence="2">
    <location>
        <begin position="1489"/>
        <end position="1517"/>
    </location>
</feature>
<dbReference type="VEuPathDB" id="FungiDB:SAPIO_CDS5688"/>
<protein>
    <recommendedName>
        <fullName evidence="3">Nephrocystin 3-like N-terminal domain-containing protein</fullName>
    </recommendedName>
</protein>